<dbReference type="RefSeq" id="WP_230742014.1">
    <property type="nucleotide sequence ID" value="NZ_PGCK01000007.1"/>
</dbReference>
<dbReference type="AlphaFoldDB" id="A0AAP2RFH9"/>
<keyword evidence="1" id="KW-0175">Coiled coil</keyword>
<gene>
    <name evidence="2" type="ORF">CUJ83_09160</name>
</gene>
<sequence length="244" mass="28271">MKIFDTVNVKIIRKENSVVICLPLEYASLENFDAVLSAGVDGDDFVFMVKPDIKPVVKDTINSLWSDMRVLFSKINDIGETPPWDDIDLVWQSPHSYEKKIPISSEEVLEYWRIRSAVEEKGYMEGSEEDVRKGIHDTFTKLCEMASRKLGFKDKFFQAAFGDAVANKYSLISCMYGTYDVVCEIFSEEFVKVNDDRFWSLTSEKAQDAVQAAFERIKYLESDREEFEKERARVQEKWGFPLRA</sequence>
<keyword evidence="3" id="KW-1185">Reference proteome</keyword>
<reference evidence="2 3" key="1">
    <citation type="submission" date="2017-11" db="EMBL/GenBank/DDBJ databases">
        <title>Isolation and Characterization of Family Methanocellaceae Species from Potential Methane Hydrate Area Offshore Southwestern Taiwan.</title>
        <authorList>
            <person name="Zhang W.-L."/>
            <person name="Chen W.-C."/>
            <person name="Lai M.-C."/>
            <person name="Chen S.-C."/>
        </authorList>
    </citation>
    <scope>NUCLEOTIDE SEQUENCE [LARGE SCALE GENOMIC DNA]</scope>
    <source>
        <strain evidence="2 3">CWC-04</strain>
    </source>
</reference>
<comment type="caution">
    <text evidence="2">The sequence shown here is derived from an EMBL/GenBank/DDBJ whole genome shotgun (WGS) entry which is preliminary data.</text>
</comment>
<dbReference type="EMBL" id="PGCK01000007">
    <property type="protein sequence ID" value="MCD1295165.1"/>
    <property type="molecule type" value="Genomic_DNA"/>
</dbReference>
<accession>A0AAP2RFH9</accession>
<dbReference type="Proteomes" id="UP001320159">
    <property type="component" value="Unassembled WGS sequence"/>
</dbReference>
<proteinExistence type="predicted"/>
<organism evidence="2 3">
    <name type="scientific">Methanooceanicella nereidis</name>
    <dbReference type="NCBI Taxonomy" id="2052831"/>
    <lineage>
        <taxon>Archaea</taxon>
        <taxon>Methanobacteriati</taxon>
        <taxon>Methanobacteriota</taxon>
        <taxon>Stenosarchaea group</taxon>
        <taxon>Methanomicrobia</taxon>
        <taxon>Methanocellales</taxon>
        <taxon>Methanocellaceae</taxon>
        <taxon>Methanooceanicella</taxon>
    </lineage>
</organism>
<feature type="coiled-coil region" evidence="1">
    <location>
        <begin position="210"/>
        <end position="237"/>
    </location>
</feature>
<name>A0AAP2RFH9_9EURY</name>
<evidence type="ECO:0000313" key="2">
    <source>
        <dbReference type="EMBL" id="MCD1295165.1"/>
    </source>
</evidence>
<evidence type="ECO:0000256" key="1">
    <source>
        <dbReference type="SAM" id="Coils"/>
    </source>
</evidence>
<evidence type="ECO:0000313" key="3">
    <source>
        <dbReference type="Proteomes" id="UP001320159"/>
    </source>
</evidence>
<protein>
    <submittedName>
        <fullName evidence="2">Uncharacterized protein</fullName>
    </submittedName>
</protein>